<gene>
    <name evidence="1" type="ORF">LCGC14_1752470</name>
</gene>
<protein>
    <submittedName>
        <fullName evidence="1">Uncharacterized protein</fullName>
    </submittedName>
</protein>
<dbReference type="EMBL" id="LAZR01016182">
    <property type="protein sequence ID" value="KKM05593.1"/>
    <property type="molecule type" value="Genomic_DNA"/>
</dbReference>
<sequence length="57" mass="6799">MDYELIEQVNRIMDDAVMKLMLCPVRIGLHICRTANRVAKLANDFSYWWLHSIMEED</sequence>
<organism evidence="1">
    <name type="scientific">marine sediment metagenome</name>
    <dbReference type="NCBI Taxonomy" id="412755"/>
    <lineage>
        <taxon>unclassified sequences</taxon>
        <taxon>metagenomes</taxon>
        <taxon>ecological metagenomes</taxon>
    </lineage>
</organism>
<dbReference type="AlphaFoldDB" id="A0A0F9K2V8"/>
<proteinExistence type="predicted"/>
<evidence type="ECO:0000313" key="1">
    <source>
        <dbReference type="EMBL" id="KKM05593.1"/>
    </source>
</evidence>
<name>A0A0F9K2V8_9ZZZZ</name>
<accession>A0A0F9K2V8</accession>
<reference evidence="1" key="1">
    <citation type="journal article" date="2015" name="Nature">
        <title>Complex archaea that bridge the gap between prokaryotes and eukaryotes.</title>
        <authorList>
            <person name="Spang A."/>
            <person name="Saw J.H."/>
            <person name="Jorgensen S.L."/>
            <person name="Zaremba-Niedzwiedzka K."/>
            <person name="Martijn J."/>
            <person name="Lind A.E."/>
            <person name="van Eijk R."/>
            <person name="Schleper C."/>
            <person name="Guy L."/>
            <person name="Ettema T.J."/>
        </authorList>
    </citation>
    <scope>NUCLEOTIDE SEQUENCE</scope>
</reference>
<comment type="caution">
    <text evidence="1">The sequence shown here is derived from an EMBL/GenBank/DDBJ whole genome shotgun (WGS) entry which is preliminary data.</text>
</comment>